<dbReference type="GO" id="GO:0016884">
    <property type="term" value="F:carbon-nitrogen ligase activity, with glutamine as amido-N-donor"/>
    <property type="evidence" value="ECO:0007669"/>
    <property type="project" value="InterPro"/>
</dbReference>
<organism evidence="1 2">
    <name type="scientific">Garciella nitratireducens DSM 15102</name>
    <dbReference type="NCBI Taxonomy" id="1121911"/>
    <lineage>
        <taxon>Bacteria</taxon>
        <taxon>Bacillati</taxon>
        <taxon>Bacillota</taxon>
        <taxon>Clostridia</taxon>
        <taxon>Eubacteriales</taxon>
        <taxon>Eubacteriaceae</taxon>
        <taxon>Garciella</taxon>
    </lineage>
</organism>
<dbReference type="SUPFAM" id="SSF89095">
    <property type="entry name" value="GatB/YqeY motif"/>
    <property type="match status" value="1"/>
</dbReference>
<dbReference type="InterPro" id="IPR019004">
    <property type="entry name" value="YqeY/Aim41"/>
</dbReference>
<evidence type="ECO:0000313" key="2">
    <source>
        <dbReference type="Proteomes" id="UP000196365"/>
    </source>
</evidence>
<dbReference type="EMBL" id="FUWV01000001">
    <property type="protein sequence ID" value="SJZ32669.1"/>
    <property type="molecule type" value="Genomic_DNA"/>
</dbReference>
<accession>A0A1T4JR73</accession>
<proteinExistence type="predicted"/>
<name>A0A1T4JR73_9FIRM</name>
<gene>
    <name evidence="1" type="ORF">SAMN02745973_00013</name>
</gene>
<evidence type="ECO:0008006" key="3">
    <source>
        <dbReference type="Google" id="ProtNLM"/>
    </source>
</evidence>
<dbReference type="Gene3D" id="1.10.10.410">
    <property type="match status" value="1"/>
</dbReference>
<dbReference type="Gene3D" id="1.10.1510.10">
    <property type="entry name" value="Uncharacterised protein YqeY/AIM41 PF09424, N-terminal domain"/>
    <property type="match status" value="1"/>
</dbReference>
<sequence>MSLKERLLKDLKQSMKEKDTIKKSTITMVRAAVLQVEKDKKIELNDEEIIDIIAKQVKQRKDALQDFKRGAREDLMEQTQREIAILTEYLPQQLSKGEIENIVMETISEVGAVSIKDMGKVMSAIMPKVKGRADGAIVNKFVKQHLQE</sequence>
<reference evidence="1 2" key="1">
    <citation type="submission" date="2017-02" db="EMBL/GenBank/DDBJ databases">
        <authorList>
            <person name="Peterson S.W."/>
        </authorList>
    </citation>
    <scope>NUCLEOTIDE SEQUENCE [LARGE SCALE GENOMIC DNA]</scope>
    <source>
        <strain evidence="1 2">DSM 15102</strain>
    </source>
</reference>
<dbReference type="RefSeq" id="WP_087677478.1">
    <property type="nucleotide sequence ID" value="NZ_FUWV01000001.1"/>
</dbReference>
<dbReference type="Proteomes" id="UP000196365">
    <property type="component" value="Unassembled WGS sequence"/>
</dbReference>
<dbReference type="Pfam" id="PF09424">
    <property type="entry name" value="YqeY"/>
    <property type="match status" value="1"/>
</dbReference>
<dbReference type="PANTHER" id="PTHR28055:SF1">
    <property type="entry name" value="ALTERED INHERITANCE OF MITOCHONDRIA PROTEIN 41, MITOCHONDRIAL"/>
    <property type="match status" value="1"/>
</dbReference>
<dbReference type="InterPro" id="IPR003789">
    <property type="entry name" value="Asn/Gln_tRNA_amidoTrase-B-like"/>
</dbReference>
<dbReference type="OrthoDB" id="9794041at2"/>
<dbReference type="InterPro" id="IPR042184">
    <property type="entry name" value="YqeY/Aim41_N"/>
</dbReference>
<dbReference type="PANTHER" id="PTHR28055">
    <property type="entry name" value="ALTERED INHERITANCE OF MITOCHONDRIA PROTEIN 41, MITOCHONDRIAL"/>
    <property type="match status" value="1"/>
</dbReference>
<evidence type="ECO:0000313" key="1">
    <source>
        <dbReference type="EMBL" id="SJZ32669.1"/>
    </source>
</evidence>
<dbReference type="InterPro" id="IPR023168">
    <property type="entry name" value="GatB_Yqey_C_2"/>
</dbReference>
<dbReference type="AlphaFoldDB" id="A0A1T4JR73"/>
<keyword evidence="2" id="KW-1185">Reference proteome</keyword>
<protein>
    <recommendedName>
        <fullName evidence="3">GatB/YqeY domain-containing protein</fullName>
    </recommendedName>
</protein>